<keyword evidence="3" id="KW-1185">Reference proteome</keyword>
<feature type="coiled-coil region" evidence="1">
    <location>
        <begin position="497"/>
        <end position="524"/>
    </location>
</feature>
<evidence type="ECO:0000313" key="2">
    <source>
        <dbReference type="EMBL" id="CDW76119.1"/>
    </source>
</evidence>
<dbReference type="AlphaFoldDB" id="A0A078A5T1"/>
<proteinExistence type="predicted"/>
<protein>
    <submittedName>
        <fullName evidence="2">Uncharacterized protein</fullName>
    </submittedName>
</protein>
<sequence length="530" mass="63057">MIKTQLILPLTFSAEILKQKKIVLEKAQRSKSQVTLKSKPQQVEMAENEENYVQVQPKRSSRNRIRRLKKQKLVILIEANLIQIPENIKEFMGFKEFSEKLRNFQDGVSLIDFLNQQKLMEDDLSVAQKYYYYFLIKQNNWWRFAINKIQNIMIASKYGKELLSQMLKQVKESLYSEKKDRIFPFDAIKCFISLSQPYYALDTLYNLKQCEYFRSVKTIEYISQIIDISSKLGLNFMRYSSSLVQEACPGIIKRLISYSTRLTKFHSHFLKILKIIDFLALSVSRTDVPEYQQLIQTYICYIYEAQTGKRERQQYANSIDYLNDLIVICRQQKKSLKLGRARYTREEGLKEILDSHKFHAAVLLLQITARLVKSSLYLKYLKTIKDELIAILSLLAEYTTILQLIYIEDESDDIKNLSQQAEYNLQNFADYYFKIDNYSKIIKTHKNKEALKDFNQQLYDILSQILFASHDRPSIFEKIKGLKLYQYKHRYDYALINEEYINEYKQMQRDFDNVKNLNKIYKNQVYAQEA</sequence>
<keyword evidence="1" id="KW-0175">Coiled coil</keyword>
<gene>
    <name evidence="2" type="primary">Contig7606.g8108</name>
    <name evidence="2" type="ORF">STYLEM_5115</name>
</gene>
<accession>A0A078A5T1</accession>
<dbReference type="EMBL" id="CCKQ01004971">
    <property type="protein sequence ID" value="CDW76119.1"/>
    <property type="molecule type" value="Genomic_DNA"/>
</dbReference>
<dbReference type="InParanoid" id="A0A078A5T1"/>
<dbReference type="Proteomes" id="UP000039865">
    <property type="component" value="Unassembled WGS sequence"/>
</dbReference>
<evidence type="ECO:0000313" key="3">
    <source>
        <dbReference type="Proteomes" id="UP000039865"/>
    </source>
</evidence>
<organism evidence="2 3">
    <name type="scientific">Stylonychia lemnae</name>
    <name type="common">Ciliate</name>
    <dbReference type="NCBI Taxonomy" id="5949"/>
    <lineage>
        <taxon>Eukaryota</taxon>
        <taxon>Sar</taxon>
        <taxon>Alveolata</taxon>
        <taxon>Ciliophora</taxon>
        <taxon>Intramacronucleata</taxon>
        <taxon>Spirotrichea</taxon>
        <taxon>Stichotrichia</taxon>
        <taxon>Sporadotrichida</taxon>
        <taxon>Oxytrichidae</taxon>
        <taxon>Stylonychinae</taxon>
        <taxon>Stylonychia</taxon>
    </lineage>
</organism>
<evidence type="ECO:0000256" key="1">
    <source>
        <dbReference type="SAM" id="Coils"/>
    </source>
</evidence>
<reference evidence="2 3" key="1">
    <citation type="submission" date="2014-06" db="EMBL/GenBank/DDBJ databases">
        <authorList>
            <person name="Swart Estienne"/>
        </authorList>
    </citation>
    <scope>NUCLEOTIDE SEQUENCE [LARGE SCALE GENOMIC DNA]</scope>
    <source>
        <strain evidence="2 3">130c</strain>
    </source>
</reference>
<name>A0A078A5T1_STYLE</name>